<accession>A0A0J9USA4</accession>
<reference evidence="1" key="2">
    <citation type="journal article" date="2010" name="Nature">
        <title>Comparative genomics reveals mobile pathogenicity chromosomes in Fusarium.</title>
        <authorList>
            <person name="Ma L.J."/>
            <person name="van der Does H.C."/>
            <person name="Borkovich K.A."/>
            <person name="Coleman J.J."/>
            <person name="Daboussi M.J."/>
            <person name="Di Pietro A."/>
            <person name="Dufresne M."/>
            <person name="Freitag M."/>
            <person name="Grabherr M."/>
            <person name="Henrissat B."/>
            <person name="Houterman P.M."/>
            <person name="Kang S."/>
            <person name="Shim W.B."/>
            <person name="Woloshuk C."/>
            <person name="Xie X."/>
            <person name="Xu J.R."/>
            <person name="Antoniw J."/>
            <person name="Baker S.E."/>
            <person name="Bluhm B.H."/>
            <person name="Breakspear A."/>
            <person name="Brown D.W."/>
            <person name="Butchko R.A."/>
            <person name="Chapman S."/>
            <person name="Coulson R."/>
            <person name="Coutinho P.M."/>
            <person name="Danchin E.G."/>
            <person name="Diener A."/>
            <person name="Gale L.R."/>
            <person name="Gardiner D.M."/>
            <person name="Goff S."/>
            <person name="Hammond-Kosack K.E."/>
            <person name="Hilburn K."/>
            <person name="Hua-Van A."/>
            <person name="Jonkers W."/>
            <person name="Kazan K."/>
            <person name="Kodira C.D."/>
            <person name="Koehrsen M."/>
            <person name="Kumar L."/>
            <person name="Lee Y.H."/>
            <person name="Li L."/>
            <person name="Manners J.M."/>
            <person name="Miranda-Saavedra D."/>
            <person name="Mukherjee M."/>
            <person name="Park G."/>
            <person name="Park J."/>
            <person name="Park S.Y."/>
            <person name="Proctor R.H."/>
            <person name="Regev A."/>
            <person name="Ruiz-Roldan M.C."/>
            <person name="Sain D."/>
            <person name="Sakthikumar S."/>
            <person name="Sykes S."/>
            <person name="Schwartz D.C."/>
            <person name="Turgeon B.G."/>
            <person name="Wapinski I."/>
            <person name="Yoder O."/>
            <person name="Young S."/>
            <person name="Zeng Q."/>
            <person name="Zhou S."/>
            <person name="Galagan J."/>
            <person name="Cuomo C.A."/>
            <person name="Kistler H.C."/>
            <person name="Rep M."/>
        </authorList>
    </citation>
    <scope>NUCLEOTIDE SEQUENCE [LARGE SCALE GENOMIC DNA]</scope>
    <source>
        <strain evidence="1">4287</strain>
    </source>
</reference>
<reference evidence="1" key="1">
    <citation type="submission" date="2007-04" db="EMBL/GenBank/DDBJ databases">
        <authorList>
            <consortium name="The Broad Institute Genome Sequencing Platform"/>
            <person name="Birren B."/>
            <person name="Lander E."/>
            <person name="Galagan J."/>
            <person name="Nusbaum C."/>
            <person name="Devon K."/>
            <person name="Ma L.-J."/>
            <person name="Jaffe D."/>
            <person name="Butler J."/>
            <person name="Alvarez P."/>
            <person name="Gnerre S."/>
            <person name="Grabherr M."/>
            <person name="Kleber M."/>
            <person name="Mauceli E."/>
            <person name="Brockman W."/>
            <person name="MacCallum I.A."/>
            <person name="Young S."/>
            <person name="LaButti K."/>
            <person name="DeCaprio D."/>
            <person name="Crawford M."/>
            <person name="Koehrsen M."/>
            <person name="Engels R."/>
            <person name="Montgomery P."/>
            <person name="Pearson M."/>
            <person name="Howarth C."/>
            <person name="Larson L."/>
            <person name="White J."/>
            <person name="O'Leary S."/>
            <person name="Kodira C."/>
            <person name="Zeng Q."/>
            <person name="Yandava C."/>
            <person name="Alvarado L."/>
            <person name="Kistler C."/>
            <person name="Shim W.-B."/>
            <person name="Kang S."/>
            <person name="Woloshuk C."/>
        </authorList>
    </citation>
    <scope>NUCLEOTIDE SEQUENCE</scope>
    <source>
        <strain evidence="1">4287</strain>
    </source>
</reference>
<proteinExistence type="predicted"/>
<dbReference type="RefSeq" id="XP_018240220.1">
    <property type="nucleotide sequence ID" value="XM_018383323.1"/>
</dbReference>
<evidence type="ECO:0000313" key="2">
    <source>
        <dbReference type="Proteomes" id="UP000009097"/>
    </source>
</evidence>
<dbReference type="GeneID" id="28947178"/>
<dbReference type="AlphaFoldDB" id="A0A0J9USA4"/>
<dbReference type="KEGG" id="fox:FOXG_05181"/>
<protein>
    <submittedName>
        <fullName evidence="1">Uncharacterized protein</fullName>
    </submittedName>
</protein>
<evidence type="ECO:0000313" key="1">
    <source>
        <dbReference type="EMBL" id="KNB02175.1"/>
    </source>
</evidence>
<dbReference type="Proteomes" id="UP000009097">
    <property type="component" value="Unassembled WGS sequence"/>
</dbReference>
<sequence length="146" mass="16898">MTRLARERYPSLEVEREIAIYAKNLPLSWARINDLRYSCILDRGYMRVRSHWKNINISICFSLRKVLHGKDTTATTVARFPAVLTIRTKRGSSLVAFLRGFSLGVVVCFVRHLQPVRLLAVVHLKRLLMLVLLTPFQARMNFQTSI</sequence>
<name>A0A0J9USA4_FUSO4</name>
<organism evidence="1 2">
    <name type="scientific">Fusarium oxysporum f. sp. lycopersici (strain 4287 / CBS 123668 / FGSC 9935 / NRRL 34936)</name>
    <name type="common">Fusarium vascular wilt of tomato</name>
    <dbReference type="NCBI Taxonomy" id="426428"/>
    <lineage>
        <taxon>Eukaryota</taxon>
        <taxon>Fungi</taxon>
        <taxon>Dikarya</taxon>
        <taxon>Ascomycota</taxon>
        <taxon>Pezizomycotina</taxon>
        <taxon>Sordariomycetes</taxon>
        <taxon>Hypocreomycetidae</taxon>
        <taxon>Hypocreales</taxon>
        <taxon>Nectriaceae</taxon>
        <taxon>Fusarium</taxon>
        <taxon>Fusarium oxysporum species complex</taxon>
    </lineage>
</organism>
<dbReference type="EMBL" id="DS231700">
    <property type="protein sequence ID" value="KNB02175.1"/>
    <property type="molecule type" value="Genomic_DNA"/>
</dbReference>
<dbReference type="VEuPathDB" id="FungiDB:FOXG_05181"/>
<gene>
    <name evidence="1" type="ORF">FOXG_05181</name>
</gene>